<dbReference type="Pfam" id="PF08155">
    <property type="entry name" value="NOGCT"/>
    <property type="match status" value="1"/>
</dbReference>
<feature type="compositionally biased region" description="Basic and acidic residues" evidence="1">
    <location>
        <begin position="169"/>
        <end position="182"/>
    </location>
</feature>
<sequence>MLHVSTVQQPRKPNIPESVLREIELKKQGVVLPRRRLERDIEEEEGGPGVYNYDVRKDYILEKEEWRYDIQPEFLNGKNVGDFLDPDIKEKLMKLEEEEQQLLQQEEQQQEQIQARKQQLEAARRALREEDINLNEAKRQKRKREASDSMEVEGSGREKLKAKIRRLVKSREKESKERKELKERKGLKEIKDLKELKELKERKEVKEELEESAVARGQRRRLGGVRTAQAFKLKKQIDKKLKGKKGESDRFINVKKQKWMLSGKRTFGKTNKR</sequence>
<evidence type="ECO:0000256" key="1">
    <source>
        <dbReference type="SAM" id="MobiDB-lite"/>
    </source>
</evidence>
<dbReference type="InterPro" id="IPR012973">
    <property type="entry name" value="NOG_C"/>
</dbReference>
<dbReference type="Proteomes" id="UP000030754">
    <property type="component" value="Unassembled WGS sequence"/>
</dbReference>
<dbReference type="RefSeq" id="XP_013437281.1">
    <property type="nucleotide sequence ID" value="XM_013581827.1"/>
</dbReference>
<evidence type="ECO:0000313" key="3">
    <source>
        <dbReference type="EMBL" id="CDJ68814.1"/>
    </source>
</evidence>
<feature type="domain" description="NOG C-terminal" evidence="2">
    <location>
        <begin position="35"/>
        <end position="88"/>
    </location>
</feature>
<reference evidence="3" key="2">
    <citation type="submission" date="2013-10" db="EMBL/GenBank/DDBJ databases">
        <authorList>
            <person name="Aslett M."/>
        </authorList>
    </citation>
    <scope>NUCLEOTIDE SEQUENCE [LARGE SCALE GENOMIC DNA]</scope>
    <source>
        <strain evidence="3">Houghton</strain>
    </source>
</reference>
<dbReference type="VEuPathDB" id="ToxoDB:ENH_00065430"/>
<gene>
    <name evidence="3" type="ORF">ENH_00065430</name>
</gene>
<dbReference type="AlphaFoldDB" id="U6N228"/>
<name>U6N228_9EIME</name>
<dbReference type="OrthoDB" id="329956at2759"/>
<dbReference type="GeneID" id="25476680"/>
<keyword evidence="4" id="KW-1185">Reference proteome</keyword>
<organism evidence="3 4">
    <name type="scientific">Eimeria necatrix</name>
    <dbReference type="NCBI Taxonomy" id="51315"/>
    <lineage>
        <taxon>Eukaryota</taxon>
        <taxon>Sar</taxon>
        <taxon>Alveolata</taxon>
        <taxon>Apicomplexa</taxon>
        <taxon>Conoidasida</taxon>
        <taxon>Coccidia</taxon>
        <taxon>Eucoccidiorida</taxon>
        <taxon>Eimeriorina</taxon>
        <taxon>Eimeriidae</taxon>
        <taxon>Eimeria</taxon>
    </lineage>
</organism>
<feature type="compositionally biased region" description="Low complexity" evidence="1">
    <location>
        <begin position="101"/>
        <end position="117"/>
    </location>
</feature>
<feature type="region of interest" description="Disordered" evidence="1">
    <location>
        <begin position="99"/>
        <end position="118"/>
    </location>
</feature>
<proteinExistence type="predicted"/>
<evidence type="ECO:0000259" key="2">
    <source>
        <dbReference type="Pfam" id="PF08155"/>
    </source>
</evidence>
<accession>U6N228</accession>
<protein>
    <submittedName>
        <fullName evidence="3">Nucleolar GTP-binding protein, putative</fullName>
    </submittedName>
</protein>
<evidence type="ECO:0000313" key="4">
    <source>
        <dbReference type="Proteomes" id="UP000030754"/>
    </source>
</evidence>
<dbReference type="EMBL" id="HG725606">
    <property type="protein sequence ID" value="CDJ68814.1"/>
    <property type="molecule type" value="Genomic_DNA"/>
</dbReference>
<reference evidence="3" key="1">
    <citation type="submission" date="2013-10" db="EMBL/GenBank/DDBJ databases">
        <title>Genomic analysis of the causative agents of coccidiosis in chickens.</title>
        <authorList>
            <person name="Reid A.J."/>
            <person name="Blake D."/>
            <person name="Billington K."/>
            <person name="Browne H."/>
            <person name="Dunn M."/>
            <person name="Hung S."/>
            <person name="Kawahara F."/>
            <person name="Miranda-Saavedra D."/>
            <person name="Mourier T."/>
            <person name="Nagra H."/>
            <person name="Otto T.D."/>
            <person name="Rawlings N."/>
            <person name="Sanchez A."/>
            <person name="Sanders M."/>
            <person name="Subramaniam C."/>
            <person name="Tay Y."/>
            <person name="Dear P."/>
            <person name="Doerig C."/>
            <person name="Gruber A."/>
            <person name="Parkinson J."/>
            <person name="Shirley M."/>
            <person name="Wan K.L."/>
            <person name="Berriman M."/>
            <person name="Tomley F."/>
            <person name="Pain A."/>
        </authorList>
    </citation>
    <scope>NUCLEOTIDE SEQUENCE [LARGE SCALE GENOMIC DNA]</scope>
    <source>
        <strain evidence="3">Houghton</strain>
    </source>
</reference>
<feature type="region of interest" description="Disordered" evidence="1">
    <location>
        <begin position="129"/>
        <end position="182"/>
    </location>
</feature>